<comment type="similarity">
    <text evidence="1 6">Belongs to the carbohydrate kinase PfkB family.</text>
</comment>
<reference evidence="8 9" key="1">
    <citation type="submission" date="2016-12" db="EMBL/GenBank/DDBJ databases">
        <title>Izhakiella australiana sp. nov. of genus Izhakiella isolated from Australian desert.</title>
        <authorList>
            <person name="Ji M."/>
        </authorList>
    </citation>
    <scope>NUCLEOTIDE SEQUENCE [LARGE SCALE GENOMIC DNA]</scope>
    <source>
        <strain evidence="8 9">D4N98</strain>
    </source>
</reference>
<dbReference type="GO" id="GO:0016773">
    <property type="term" value="F:phosphotransferase activity, alcohol group as acceptor"/>
    <property type="evidence" value="ECO:0007669"/>
    <property type="project" value="InterPro"/>
</dbReference>
<evidence type="ECO:0000256" key="1">
    <source>
        <dbReference type="ARBA" id="ARBA00010688"/>
    </source>
</evidence>
<evidence type="ECO:0000313" key="9">
    <source>
        <dbReference type="Proteomes" id="UP000190667"/>
    </source>
</evidence>
<dbReference type="InterPro" id="IPR017583">
    <property type="entry name" value="Tagatose/fructose_Pkinase"/>
</dbReference>
<evidence type="ECO:0000256" key="3">
    <source>
        <dbReference type="ARBA" id="ARBA00022741"/>
    </source>
</evidence>
<evidence type="ECO:0000256" key="5">
    <source>
        <dbReference type="ARBA" id="ARBA00022840"/>
    </source>
</evidence>
<dbReference type="Proteomes" id="UP000190667">
    <property type="component" value="Unassembled WGS sequence"/>
</dbReference>
<dbReference type="OrthoDB" id="9801219at2"/>
<keyword evidence="2 6" id="KW-0808">Transferase</keyword>
<accession>A0A1S8YIX1</accession>
<keyword evidence="3" id="KW-0547">Nucleotide-binding</keyword>
<name>A0A1S8YIX1_9GAMM</name>
<dbReference type="GO" id="GO:0016301">
    <property type="term" value="F:kinase activity"/>
    <property type="evidence" value="ECO:0007669"/>
    <property type="project" value="UniProtKB-KW"/>
</dbReference>
<dbReference type="InterPro" id="IPR002173">
    <property type="entry name" value="Carboh/pur_kinase_PfkB_CS"/>
</dbReference>
<protein>
    <recommendedName>
        <fullName evidence="6">Phosphofructokinase</fullName>
    </recommendedName>
</protein>
<evidence type="ECO:0000256" key="2">
    <source>
        <dbReference type="ARBA" id="ARBA00022679"/>
    </source>
</evidence>
<dbReference type="STRING" id="1926881.BTJ39_17565"/>
<organism evidence="8 9">
    <name type="scientific">Izhakiella australiensis</name>
    <dbReference type="NCBI Taxonomy" id="1926881"/>
    <lineage>
        <taxon>Bacteria</taxon>
        <taxon>Pseudomonadati</taxon>
        <taxon>Pseudomonadota</taxon>
        <taxon>Gammaproteobacteria</taxon>
        <taxon>Enterobacterales</taxon>
        <taxon>Erwiniaceae</taxon>
        <taxon>Izhakiella</taxon>
    </lineage>
</organism>
<dbReference type="SUPFAM" id="SSF53613">
    <property type="entry name" value="Ribokinase-like"/>
    <property type="match status" value="1"/>
</dbReference>
<sequence length="321" mass="33777">MKVLIASLNTAIERLLLVEEQHPGQVHRLLDDKTLAGGKGVNVARVLRQLQSRLDNAPAPLLLGFLGGASGQLCQELLAREDLAGCWCQIAADTRICEVITERKNPQKASVYNAAGPAIQPEERTGLHAMLSDELDRAGALICTGSLARNLAPDEYGLWIDQARSRGVLTLLDSHGAALLQSARALPDIIKINRDELRQASLESGLDLPGAWLAQGVHCVIITDGQQPTLALTPDGDYQITPPTVTTLSPVGSGDAYCAGLVASLLSRPDEGWAAHLTLAAACGAANAASPTAGLAEGSDIFALQQRCAVRAVSTPRRSPA</sequence>
<comment type="caution">
    <text evidence="8">The sequence shown here is derived from an EMBL/GenBank/DDBJ whole genome shotgun (WGS) entry which is preliminary data.</text>
</comment>
<evidence type="ECO:0000259" key="7">
    <source>
        <dbReference type="Pfam" id="PF00294"/>
    </source>
</evidence>
<dbReference type="PANTHER" id="PTHR46566">
    <property type="entry name" value="1-PHOSPHOFRUCTOKINASE-RELATED"/>
    <property type="match status" value="1"/>
</dbReference>
<gene>
    <name evidence="8" type="ORF">BTJ39_17565</name>
</gene>
<dbReference type="PANTHER" id="PTHR46566:SF2">
    <property type="entry name" value="ATP-DEPENDENT 6-PHOSPHOFRUCTOKINASE ISOZYME 2"/>
    <property type="match status" value="1"/>
</dbReference>
<dbReference type="Gene3D" id="3.40.1190.20">
    <property type="match status" value="1"/>
</dbReference>
<dbReference type="InterPro" id="IPR011611">
    <property type="entry name" value="PfkB_dom"/>
</dbReference>
<dbReference type="PROSITE" id="PS00584">
    <property type="entry name" value="PFKB_KINASES_2"/>
    <property type="match status" value="1"/>
</dbReference>
<dbReference type="PIRSF" id="PIRSF000535">
    <property type="entry name" value="1PFK/6PFK/LacC"/>
    <property type="match status" value="1"/>
</dbReference>
<dbReference type="GO" id="GO:0005975">
    <property type="term" value="P:carbohydrate metabolic process"/>
    <property type="evidence" value="ECO:0007669"/>
    <property type="project" value="InterPro"/>
</dbReference>
<keyword evidence="5" id="KW-0067">ATP-binding</keyword>
<proteinExistence type="inferred from homology"/>
<keyword evidence="4 8" id="KW-0418">Kinase</keyword>
<dbReference type="RefSeq" id="WP_078003987.1">
    <property type="nucleotide sequence ID" value="NZ_MRUL01000014.1"/>
</dbReference>
<evidence type="ECO:0000313" key="8">
    <source>
        <dbReference type="EMBL" id="OON38663.1"/>
    </source>
</evidence>
<evidence type="ECO:0000256" key="6">
    <source>
        <dbReference type="PIRNR" id="PIRNR000535"/>
    </source>
</evidence>
<dbReference type="InterPro" id="IPR029056">
    <property type="entry name" value="Ribokinase-like"/>
</dbReference>
<feature type="domain" description="Carbohydrate kinase PfkB" evidence="7">
    <location>
        <begin position="13"/>
        <end position="293"/>
    </location>
</feature>
<keyword evidence="9" id="KW-1185">Reference proteome</keyword>
<dbReference type="AlphaFoldDB" id="A0A1S8YIX1"/>
<dbReference type="GO" id="GO:0005524">
    <property type="term" value="F:ATP binding"/>
    <property type="evidence" value="ECO:0007669"/>
    <property type="project" value="UniProtKB-KW"/>
</dbReference>
<dbReference type="EMBL" id="MRUL01000014">
    <property type="protein sequence ID" value="OON38663.1"/>
    <property type="molecule type" value="Genomic_DNA"/>
</dbReference>
<dbReference type="Pfam" id="PF00294">
    <property type="entry name" value="PfkB"/>
    <property type="match status" value="1"/>
</dbReference>
<evidence type="ECO:0000256" key="4">
    <source>
        <dbReference type="ARBA" id="ARBA00022777"/>
    </source>
</evidence>